<sequence length="339" mass="36900">MVSLTAVRASNAHISSTLPSGLVAIFVGGTSGIGEYTLKEFARLTHQPRIYNIGRSKQASDHIEVECKKLNADAQYTFIPADVSLIRSVDTVCVQIQAREKAVNILFLSAGTLVTGNETEEGLHLIASLKHYSRARFIFNLLPLLQAASGIRRVVSVQCGTKEDTIDLDDLQGWKVKSRDMGKYRGHSGSVTTLLLAHFAQQAPTVSFIHDFPGAVKSGIGRGTTGLVLVALTLLKLLGPLIYIPQQESVERHLFFMTSAVFQAREGLEEAVPPGVGVGIARGIDGVEGSGVYSADEVNESARITVEELLARFKKEGLVEKIWAMIEEEYKRIAKLPKE</sequence>
<evidence type="ECO:0000256" key="1">
    <source>
        <dbReference type="ARBA" id="ARBA00023002"/>
    </source>
</evidence>
<dbReference type="Gene3D" id="3.40.50.720">
    <property type="entry name" value="NAD(P)-binding Rossmann-like Domain"/>
    <property type="match status" value="1"/>
</dbReference>
<reference evidence="3" key="2">
    <citation type="submission" date="2015-01" db="EMBL/GenBank/DDBJ databases">
        <title>Evolutionary Origins and Diversification of the Mycorrhizal Mutualists.</title>
        <authorList>
            <consortium name="DOE Joint Genome Institute"/>
            <consortium name="Mycorrhizal Genomics Consortium"/>
            <person name="Kohler A."/>
            <person name="Kuo A."/>
            <person name="Nagy L.G."/>
            <person name="Floudas D."/>
            <person name="Copeland A."/>
            <person name="Barry K.W."/>
            <person name="Cichocki N."/>
            <person name="Veneault-Fourrey C."/>
            <person name="LaButti K."/>
            <person name="Lindquist E.A."/>
            <person name="Lipzen A."/>
            <person name="Lundell T."/>
            <person name="Morin E."/>
            <person name="Murat C."/>
            <person name="Riley R."/>
            <person name="Ohm R."/>
            <person name="Sun H."/>
            <person name="Tunlid A."/>
            <person name="Henrissat B."/>
            <person name="Grigoriev I.V."/>
            <person name="Hibbett D.S."/>
            <person name="Martin F."/>
        </authorList>
    </citation>
    <scope>NUCLEOTIDE SEQUENCE [LARGE SCALE GENOMIC DNA]</scope>
    <source>
        <strain evidence="3">Zn</strain>
    </source>
</reference>
<organism evidence="2 3">
    <name type="scientific">Oidiodendron maius (strain Zn)</name>
    <dbReference type="NCBI Taxonomy" id="913774"/>
    <lineage>
        <taxon>Eukaryota</taxon>
        <taxon>Fungi</taxon>
        <taxon>Dikarya</taxon>
        <taxon>Ascomycota</taxon>
        <taxon>Pezizomycotina</taxon>
        <taxon>Leotiomycetes</taxon>
        <taxon>Leotiomycetes incertae sedis</taxon>
        <taxon>Myxotrichaceae</taxon>
        <taxon>Oidiodendron</taxon>
    </lineage>
</organism>
<gene>
    <name evidence="2" type="ORF">OIDMADRAFT_158133</name>
</gene>
<dbReference type="AlphaFoldDB" id="A0A0C3HM61"/>
<dbReference type="InParanoid" id="A0A0C3HM61"/>
<dbReference type="Proteomes" id="UP000054321">
    <property type="component" value="Unassembled WGS sequence"/>
</dbReference>
<evidence type="ECO:0000313" key="2">
    <source>
        <dbReference type="EMBL" id="KIN03437.1"/>
    </source>
</evidence>
<dbReference type="EMBL" id="KN832873">
    <property type="protein sequence ID" value="KIN03437.1"/>
    <property type="molecule type" value="Genomic_DNA"/>
</dbReference>
<dbReference type="InterPro" id="IPR002347">
    <property type="entry name" value="SDR_fam"/>
</dbReference>
<dbReference type="InterPro" id="IPR052228">
    <property type="entry name" value="Sec_Metab_Biosynth_Oxidored"/>
</dbReference>
<name>A0A0C3HM61_OIDMZ</name>
<dbReference type="GO" id="GO:0016491">
    <property type="term" value="F:oxidoreductase activity"/>
    <property type="evidence" value="ECO:0007669"/>
    <property type="project" value="UniProtKB-KW"/>
</dbReference>
<dbReference type="PANTHER" id="PTHR47534:SF3">
    <property type="entry name" value="ALCOHOL DEHYDROGENASE-LIKE C-TERMINAL DOMAIN-CONTAINING PROTEIN"/>
    <property type="match status" value="1"/>
</dbReference>
<dbReference type="STRING" id="913774.A0A0C3HM61"/>
<dbReference type="OrthoDB" id="2898509at2759"/>
<dbReference type="InterPro" id="IPR036291">
    <property type="entry name" value="NAD(P)-bd_dom_sf"/>
</dbReference>
<keyword evidence="3" id="KW-1185">Reference proteome</keyword>
<evidence type="ECO:0000313" key="3">
    <source>
        <dbReference type="Proteomes" id="UP000054321"/>
    </source>
</evidence>
<reference evidence="2 3" key="1">
    <citation type="submission" date="2014-04" db="EMBL/GenBank/DDBJ databases">
        <authorList>
            <consortium name="DOE Joint Genome Institute"/>
            <person name="Kuo A."/>
            <person name="Martino E."/>
            <person name="Perotto S."/>
            <person name="Kohler A."/>
            <person name="Nagy L.G."/>
            <person name="Floudas D."/>
            <person name="Copeland A."/>
            <person name="Barry K.W."/>
            <person name="Cichocki N."/>
            <person name="Veneault-Fourrey C."/>
            <person name="LaButti K."/>
            <person name="Lindquist E.A."/>
            <person name="Lipzen A."/>
            <person name="Lundell T."/>
            <person name="Morin E."/>
            <person name="Murat C."/>
            <person name="Sun H."/>
            <person name="Tunlid A."/>
            <person name="Henrissat B."/>
            <person name="Grigoriev I.V."/>
            <person name="Hibbett D.S."/>
            <person name="Martin F."/>
            <person name="Nordberg H.P."/>
            <person name="Cantor M.N."/>
            <person name="Hua S.X."/>
        </authorList>
    </citation>
    <scope>NUCLEOTIDE SEQUENCE [LARGE SCALE GENOMIC DNA]</scope>
    <source>
        <strain evidence="2 3">Zn</strain>
    </source>
</reference>
<proteinExistence type="predicted"/>
<dbReference type="PANTHER" id="PTHR47534">
    <property type="entry name" value="YALI0E05731P"/>
    <property type="match status" value="1"/>
</dbReference>
<dbReference type="Pfam" id="PF00106">
    <property type="entry name" value="adh_short"/>
    <property type="match status" value="1"/>
</dbReference>
<evidence type="ECO:0008006" key="4">
    <source>
        <dbReference type="Google" id="ProtNLM"/>
    </source>
</evidence>
<protein>
    <recommendedName>
        <fullName evidence="4">Ketoreductase (KR) domain-containing protein</fullName>
    </recommendedName>
</protein>
<dbReference type="SUPFAM" id="SSF51735">
    <property type="entry name" value="NAD(P)-binding Rossmann-fold domains"/>
    <property type="match status" value="1"/>
</dbReference>
<dbReference type="HOGENOM" id="CLU_044999_0_1_1"/>
<accession>A0A0C3HM61</accession>
<keyword evidence="1" id="KW-0560">Oxidoreductase</keyword>